<evidence type="ECO:0000259" key="6">
    <source>
        <dbReference type="Pfam" id="PF00440"/>
    </source>
</evidence>
<dbReference type="SUPFAM" id="SSF48498">
    <property type="entry name" value="Tetracyclin repressor-like, C-terminal domain"/>
    <property type="match status" value="1"/>
</dbReference>
<dbReference type="Gene3D" id="1.10.357.10">
    <property type="entry name" value="Tetracycline Repressor, domain 2"/>
    <property type="match status" value="1"/>
</dbReference>
<keyword evidence="4" id="KW-0804">Transcription</keyword>
<dbReference type="SUPFAM" id="SSF46689">
    <property type="entry name" value="Homeodomain-like"/>
    <property type="match status" value="1"/>
</dbReference>
<dbReference type="PANTHER" id="PTHR30055:SF234">
    <property type="entry name" value="HTH-TYPE TRANSCRIPTIONAL REGULATOR BETI"/>
    <property type="match status" value="1"/>
</dbReference>
<keyword evidence="2" id="KW-0805">Transcription regulation</keyword>
<dbReference type="PRINTS" id="PR00455">
    <property type="entry name" value="HTHTETR"/>
</dbReference>
<dbReference type="InterPro" id="IPR001647">
    <property type="entry name" value="HTH_TetR"/>
</dbReference>
<keyword evidence="9" id="KW-1185">Reference proteome</keyword>
<organism evidence="8 9">
    <name type="scientific">Nocardiopsis changdeensis</name>
    <dbReference type="NCBI Taxonomy" id="2831969"/>
    <lineage>
        <taxon>Bacteria</taxon>
        <taxon>Bacillati</taxon>
        <taxon>Actinomycetota</taxon>
        <taxon>Actinomycetes</taxon>
        <taxon>Streptosporangiales</taxon>
        <taxon>Nocardiopsidaceae</taxon>
        <taxon>Nocardiopsis</taxon>
    </lineage>
</organism>
<dbReference type="InterPro" id="IPR009057">
    <property type="entry name" value="Homeodomain-like_sf"/>
</dbReference>
<keyword evidence="1" id="KW-0678">Repressor</keyword>
<evidence type="ECO:0000313" key="8">
    <source>
        <dbReference type="EMBL" id="QUX21990.1"/>
    </source>
</evidence>
<feature type="compositionally biased region" description="Pro residues" evidence="5">
    <location>
        <begin position="7"/>
        <end position="17"/>
    </location>
</feature>
<feature type="domain" description="HTH tetR-type" evidence="6">
    <location>
        <begin position="35"/>
        <end position="80"/>
    </location>
</feature>
<gene>
    <name evidence="8" type="ORF">KGD84_27085</name>
</gene>
<protein>
    <submittedName>
        <fullName evidence="8">TetR family transcriptional regulator</fullName>
    </submittedName>
</protein>
<reference evidence="8 9" key="1">
    <citation type="submission" date="2021-05" db="EMBL/GenBank/DDBJ databases">
        <title>Direct Submission.</title>
        <authorList>
            <person name="Li K."/>
            <person name="Gao J."/>
        </authorList>
    </citation>
    <scope>NUCLEOTIDE SEQUENCE [LARGE SCALE GENOMIC DNA]</scope>
    <source>
        <strain evidence="8 9">Mg02</strain>
    </source>
</reference>
<dbReference type="EMBL" id="CP074133">
    <property type="protein sequence ID" value="QUX21990.1"/>
    <property type="molecule type" value="Genomic_DNA"/>
</dbReference>
<evidence type="ECO:0000259" key="7">
    <source>
        <dbReference type="Pfam" id="PF13977"/>
    </source>
</evidence>
<dbReference type="InterPro" id="IPR039538">
    <property type="entry name" value="BetI_C"/>
</dbReference>
<keyword evidence="3" id="KW-0238">DNA-binding</keyword>
<evidence type="ECO:0000256" key="3">
    <source>
        <dbReference type="ARBA" id="ARBA00023125"/>
    </source>
</evidence>
<dbReference type="PANTHER" id="PTHR30055">
    <property type="entry name" value="HTH-TYPE TRANSCRIPTIONAL REGULATOR RUTR"/>
    <property type="match status" value="1"/>
</dbReference>
<evidence type="ECO:0000256" key="1">
    <source>
        <dbReference type="ARBA" id="ARBA00022491"/>
    </source>
</evidence>
<dbReference type="RefSeq" id="WP_220563213.1">
    <property type="nucleotide sequence ID" value="NZ_CP074133.1"/>
</dbReference>
<feature type="domain" description="BetI-type transcriptional repressor C-terminal" evidence="7">
    <location>
        <begin position="137"/>
        <end position="204"/>
    </location>
</feature>
<dbReference type="Pfam" id="PF13977">
    <property type="entry name" value="TetR_C_6"/>
    <property type="match status" value="1"/>
</dbReference>
<evidence type="ECO:0000313" key="9">
    <source>
        <dbReference type="Proteomes" id="UP000676079"/>
    </source>
</evidence>
<evidence type="ECO:0000256" key="4">
    <source>
        <dbReference type="ARBA" id="ARBA00023163"/>
    </source>
</evidence>
<dbReference type="InterPro" id="IPR036271">
    <property type="entry name" value="Tet_transcr_reg_TetR-rel_C_sf"/>
</dbReference>
<evidence type="ECO:0000256" key="2">
    <source>
        <dbReference type="ARBA" id="ARBA00023015"/>
    </source>
</evidence>
<proteinExistence type="predicted"/>
<feature type="region of interest" description="Disordered" evidence="5">
    <location>
        <begin position="1"/>
        <end position="31"/>
    </location>
</feature>
<name>A0ABX8BIE0_9ACTN</name>
<accession>A0ABX8BIE0</accession>
<evidence type="ECO:0000256" key="5">
    <source>
        <dbReference type="SAM" id="MobiDB-lite"/>
    </source>
</evidence>
<dbReference type="Proteomes" id="UP000676079">
    <property type="component" value="Chromosome"/>
</dbReference>
<dbReference type="InterPro" id="IPR050109">
    <property type="entry name" value="HTH-type_TetR-like_transc_reg"/>
</dbReference>
<sequence length="217" mass="23209">MTEQTPAPGPAADPAPAPARRGRGRPPATARREQIVTAALEEFAEHGFHNSSLASVAERVGLSQQGLLHHFPTKEALLVSVLRRRDEIDEADFGSLDDLDRLRDVAERNASRPGIVRLYTLLSAEGLAEDHPAHGYFAERFAVLRARIAAVLRGTHGDRLPSGATPEQAAALLIAAMDGLQLQWSYDPEAADMPDLLALLTDVLRGGGDPAGHGLTP</sequence>
<dbReference type="Pfam" id="PF00440">
    <property type="entry name" value="TetR_N"/>
    <property type="match status" value="1"/>
</dbReference>